<reference evidence="2 3" key="1">
    <citation type="submission" date="2018-04" db="EMBL/GenBank/DDBJ databases">
        <title>The genome of golden apple snail Pomacea canaliculata provides insight into stress tolerance and invasive adaptation.</title>
        <authorList>
            <person name="Liu C."/>
            <person name="Liu B."/>
            <person name="Ren Y."/>
            <person name="Zhang Y."/>
            <person name="Wang H."/>
            <person name="Li S."/>
            <person name="Jiang F."/>
            <person name="Yin L."/>
            <person name="Zhang G."/>
            <person name="Qian W."/>
            <person name="Fan W."/>
        </authorList>
    </citation>
    <scope>NUCLEOTIDE SEQUENCE [LARGE SCALE GENOMIC DNA]</scope>
    <source>
        <strain evidence="2">SZHN2017</strain>
        <tissue evidence="2">Muscle</tissue>
    </source>
</reference>
<dbReference type="Proteomes" id="UP000245119">
    <property type="component" value="Linkage Group LG3"/>
</dbReference>
<sequence length="133" mass="14786">MSQRGAPLILPKIQIKKKAIRPSSAAAKLQTHSSFTSGLFDDVARPSTSSSHQESRGILGQRPHTQAGGPKQQWQNRLREQPRPEDTIKHHTRRLTVGAVDGIAESETIVRPGGQIQGNVQQQLKSKVYFQRF</sequence>
<keyword evidence="3" id="KW-1185">Reference proteome</keyword>
<protein>
    <submittedName>
        <fullName evidence="2">Uncharacterized protein</fullName>
    </submittedName>
</protein>
<feature type="compositionally biased region" description="Basic and acidic residues" evidence="1">
    <location>
        <begin position="77"/>
        <end position="89"/>
    </location>
</feature>
<gene>
    <name evidence="2" type="ORF">C0Q70_05580</name>
</gene>
<comment type="caution">
    <text evidence="2">The sequence shown here is derived from an EMBL/GenBank/DDBJ whole genome shotgun (WGS) entry which is preliminary data.</text>
</comment>
<proteinExistence type="predicted"/>
<feature type="region of interest" description="Disordered" evidence="1">
    <location>
        <begin position="22"/>
        <end position="93"/>
    </location>
</feature>
<evidence type="ECO:0000313" key="2">
    <source>
        <dbReference type="EMBL" id="PVD34309.1"/>
    </source>
</evidence>
<dbReference type="EMBL" id="PZQS01000003">
    <property type="protein sequence ID" value="PVD34309.1"/>
    <property type="molecule type" value="Genomic_DNA"/>
</dbReference>
<name>A0A2T7PLL3_POMCA</name>
<evidence type="ECO:0000313" key="3">
    <source>
        <dbReference type="Proteomes" id="UP000245119"/>
    </source>
</evidence>
<accession>A0A2T7PLL3</accession>
<evidence type="ECO:0000256" key="1">
    <source>
        <dbReference type="SAM" id="MobiDB-lite"/>
    </source>
</evidence>
<dbReference type="AlphaFoldDB" id="A0A2T7PLL3"/>
<organism evidence="2 3">
    <name type="scientific">Pomacea canaliculata</name>
    <name type="common">Golden apple snail</name>
    <dbReference type="NCBI Taxonomy" id="400727"/>
    <lineage>
        <taxon>Eukaryota</taxon>
        <taxon>Metazoa</taxon>
        <taxon>Spiralia</taxon>
        <taxon>Lophotrochozoa</taxon>
        <taxon>Mollusca</taxon>
        <taxon>Gastropoda</taxon>
        <taxon>Caenogastropoda</taxon>
        <taxon>Architaenioglossa</taxon>
        <taxon>Ampullarioidea</taxon>
        <taxon>Ampullariidae</taxon>
        <taxon>Pomacea</taxon>
    </lineage>
</organism>
<dbReference type="OrthoDB" id="75172at2759"/>